<evidence type="ECO:0000256" key="2">
    <source>
        <dbReference type="SAM" id="MobiDB-lite"/>
    </source>
</evidence>
<dbReference type="PANTHER" id="PTHR11145:SF8">
    <property type="entry name" value="RE57120P"/>
    <property type="match status" value="1"/>
</dbReference>
<proteinExistence type="predicted"/>
<feature type="compositionally biased region" description="Gly residues" evidence="2">
    <location>
        <begin position="368"/>
        <end position="380"/>
    </location>
</feature>
<keyword evidence="7" id="KW-1185">Reference proteome</keyword>
<dbReference type="SUPFAM" id="SSF54695">
    <property type="entry name" value="POZ domain"/>
    <property type="match status" value="1"/>
</dbReference>
<dbReference type="Pfam" id="PF02214">
    <property type="entry name" value="BTB_2"/>
    <property type="match status" value="1"/>
</dbReference>
<dbReference type="AlphaFoldDB" id="A0AAE0LHV7"/>
<dbReference type="EMBL" id="LGRX02003095">
    <property type="protein sequence ID" value="KAK3282930.1"/>
    <property type="molecule type" value="Genomic_DNA"/>
</dbReference>
<evidence type="ECO:0000259" key="3">
    <source>
        <dbReference type="PROSITE" id="PS50097"/>
    </source>
</evidence>
<protein>
    <recommendedName>
        <fullName evidence="3">BTB domain-containing protein</fullName>
    </recommendedName>
</protein>
<dbReference type="GO" id="GO:0051260">
    <property type="term" value="P:protein homooligomerization"/>
    <property type="evidence" value="ECO:0007669"/>
    <property type="project" value="InterPro"/>
</dbReference>
<dbReference type="InterPro" id="IPR003131">
    <property type="entry name" value="T1-type_BTB"/>
</dbReference>
<feature type="domain" description="BTB" evidence="3">
    <location>
        <begin position="16"/>
        <end position="85"/>
    </location>
</feature>
<feature type="region of interest" description="Disordered" evidence="2">
    <location>
        <begin position="527"/>
        <end position="551"/>
    </location>
</feature>
<evidence type="ECO:0000313" key="5">
    <source>
        <dbReference type="EMBL" id="KAK3285157.1"/>
    </source>
</evidence>
<accession>A0AAE0LHV7</accession>
<dbReference type="PROSITE" id="PS50097">
    <property type="entry name" value="BTB"/>
    <property type="match status" value="1"/>
</dbReference>
<dbReference type="InterPro" id="IPR011333">
    <property type="entry name" value="SKP1/BTB/POZ_sf"/>
</dbReference>
<name>A0AAE0LHV7_9CHLO</name>
<comment type="pathway">
    <text evidence="1">Protein modification; protein ubiquitination.</text>
</comment>
<dbReference type="InterPro" id="IPR045068">
    <property type="entry name" value="BACURD1-3"/>
</dbReference>
<dbReference type="PANTHER" id="PTHR11145">
    <property type="entry name" value="BTB/POZ DOMAIN-CONTAINING ADAPTER FOR CUL3-MEDIATED RHOA DEGRADATION PROTEIN FAMILY MEMBER"/>
    <property type="match status" value="1"/>
</dbReference>
<evidence type="ECO:0000313" key="7">
    <source>
        <dbReference type="Proteomes" id="UP001190700"/>
    </source>
</evidence>
<dbReference type="Proteomes" id="UP001190700">
    <property type="component" value="Unassembled WGS sequence"/>
</dbReference>
<dbReference type="InterPro" id="IPR000210">
    <property type="entry name" value="BTB/POZ_dom"/>
</dbReference>
<reference evidence="6" key="2">
    <citation type="submission" date="2023-06" db="EMBL/GenBank/DDBJ databases">
        <title>Long-read-based genome assembly of the green algal bacterivore Cymbomonas tetramitiformis.</title>
        <authorList>
            <person name="Gyaltshen Y."/>
            <person name="Rozenberg A."/>
            <person name="Paasch A."/>
            <person name="Burns J.A."/>
            <person name="Warring S."/>
            <person name="Larson R."/>
            <person name="Maurer-Alcala X."/>
            <person name="Dacks J."/>
            <person name="Kim E."/>
        </authorList>
    </citation>
    <scope>NUCLEOTIDE SEQUENCE</scope>
    <source>
        <strain evidence="6">PLY_AMNH</strain>
    </source>
</reference>
<evidence type="ECO:0000313" key="6">
    <source>
        <dbReference type="EMBL" id="KAK3285946.1"/>
    </source>
</evidence>
<reference evidence="6 7" key="1">
    <citation type="journal article" date="2015" name="Genome Biol. Evol.">
        <title>Comparative Genomics of a Bacterivorous Green Alga Reveals Evolutionary Causalities and Consequences of Phago-Mixotrophic Mode of Nutrition.</title>
        <authorList>
            <person name="Burns J.A."/>
            <person name="Paasch A."/>
            <person name="Narechania A."/>
            <person name="Kim E."/>
        </authorList>
    </citation>
    <scope>NUCLEOTIDE SEQUENCE [LARGE SCALE GENOMIC DNA]</scope>
    <source>
        <strain evidence="6">PLY_AMNH</strain>
    </source>
</reference>
<sequence length="551" mass="61211">MQVHKRPRACGPSTPSDDTVVVDVGGREFKTRRATLGLSEYFANVFKYDAEPSATQSHVVSVDRSPELFPHVLDWLRTKTIDHVARRELRQRLASEADFYGIPSLKCHLFGKIDPMSDIAREADRELRSAETKALLAYDDDPNSPTRCDSSLLIDLFDPAIMETLIKKDSKSLETPIILRHHAIFGQPSSEADGAPKAAIEDELSRSPHPKTLFRRRYNMFTGGIVEALKDHTNTLRGLENRPEQHDVDIFIVGSSPSEARATLRLIVESIMKNAFEEDKTHVLLMRTQSALTIFRGYPLRNVQIVLQCYRTMEEITYDSGIRRCVKGLAALLIISKQSEAAGPQPAAIISMLVPVSHKAKKPAPPAGGEGGEASGGSVDGTGTSSHEEEEDNGDCSSGRGSLLPYSPCNRSAANMNAALTSRLRGLGYVLPSKSHPQVTREGKKMSCVFTLARVSVQIEDDGEFEYRPSVYRPHIFDTVSIIGRDFQQPSSESSDVTRELGDMVHQERFLLPRYLEFLAAGTPSIMTTRPRRRHDEQSDDANTLFQDVYV</sequence>
<feature type="region of interest" description="Disordered" evidence="2">
    <location>
        <begin position="360"/>
        <end position="400"/>
    </location>
</feature>
<gene>
    <name evidence="6" type="ORF">CYMTET_6466</name>
    <name evidence="5" type="ORF">CYMTET_7214</name>
    <name evidence="4" type="ORF">CYMTET_9358</name>
</gene>
<evidence type="ECO:0000256" key="1">
    <source>
        <dbReference type="ARBA" id="ARBA00004906"/>
    </source>
</evidence>
<organism evidence="6 7">
    <name type="scientific">Cymbomonas tetramitiformis</name>
    <dbReference type="NCBI Taxonomy" id="36881"/>
    <lineage>
        <taxon>Eukaryota</taxon>
        <taxon>Viridiplantae</taxon>
        <taxon>Chlorophyta</taxon>
        <taxon>Pyramimonadophyceae</taxon>
        <taxon>Pyramimonadales</taxon>
        <taxon>Pyramimonadaceae</taxon>
        <taxon>Cymbomonas</taxon>
    </lineage>
</organism>
<dbReference type="SMART" id="SM00225">
    <property type="entry name" value="BTB"/>
    <property type="match status" value="1"/>
</dbReference>
<comment type="caution">
    <text evidence="6">The sequence shown here is derived from an EMBL/GenBank/DDBJ whole genome shotgun (WGS) entry which is preliminary data.</text>
</comment>
<dbReference type="EMBL" id="LGRX02001940">
    <property type="protein sequence ID" value="KAK3285157.1"/>
    <property type="molecule type" value="Genomic_DNA"/>
</dbReference>
<dbReference type="Gene3D" id="3.30.710.10">
    <property type="entry name" value="Potassium Channel Kv1.1, Chain A"/>
    <property type="match status" value="1"/>
</dbReference>
<dbReference type="EMBL" id="LGRX02001549">
    <property type="protein sequence ID" value="KAK3285946.1"/>
    <property type="molecule type" value="Genomic_DNA"/>
</dbReference>
<evidence type="ECO:0000313" key="4">
    <source>
        <dbReference type="EMBL" id="KAK3282930.1"/>
    </source>
</evidence>
<feature type="compositionally biased region" description="Polar residues" evidence="2">
    <location>
        <begin position="541"/>
        <end position="551"/>
    </location>
</feature>